<evidence type="ECO:0000313" key="1">
    <source>
        <dbReference type="EMBL" id="CAF0964818.1"/>
    </source>
</evidence>
<dbReference type="Proteomes" id="UP000663881">
    <property type="component" value="Unassembled WGS sequence"/>
</dbReference>
<dbReference type="AlphaFoldDB" id="A0A818KL14"/>
<sequence length="116" mass="12538">MTSQMCGLRAPSHVYSATLKNSSDNDVSVVVEYAGSDASHTENVTVNVPKGGSQSIAEKTHHVGDNEQRKFIQKLTVKSHDGSTKELSAPFEGVKSPKHDWQFEVGQDGSIKSVSH</sequence>
<dbReference type="Proteomes" id="UP000663891">
    <property type="component" value="Unassembled WGS sequence"/>
</dbReference>
<gene>
    <name evidence="2" type="ORF">OKA104_LOCUS4430</name>
    <name evidence="1" type="ORF">VCS650_LOCUS12808</name>
</gene>
<protein>
    <submittedName>
        <fullName evidence="2">Uncharacterized protein</fullName>
    </submittedName>
</protein>
<dbReference type="OrthoDB" id="9991797at2759"/>
<reference evidence="2" key="1">
    <citation type="submission" date="2021-02" db="EMBL/GenBank/DDBJ databases">
        <authorList>
            <person name="Nowell W R."/>
        </authorList>
    </citation>
    <scope>NUCLEOTIDE SEQUENCE</scope>
</reference>
<evidence type="ECO:0000313" key="3">
    <source>
        <dbReference type="Proteomes" id="UP000663881"/>
    </source>
</evidence>
<comment type="caution">
    <text evidence="2">The sequence shown here is derived from an EMBL/GenBank/DDBJ whole genome shotgun (WGS) entry which is preliminary data.</text>
</comment>
<dbReference type="EMBL" id="CAJOAY010000143">
    <property type="protein sequence ID" value="CAF3557866.1"/>
    <property type="molecule type" value="Genomic_DNA"/>
</dbReference>
<proteinExistence type="predicted"/>
<evidence type="ECO:0000313" key="2">
    <source>
        <dbReference type="EMBL" id="CAF3557866.1"/>
    </source>
</evidence>
<accession>A0A818KL14</accession>
<dbReference type="EMBL" id="CAJNON010000100">
    <property type="protein sequence ID" value="CAF0964818.1"/>
    <property type="molecule type" value="Genomic_DNA"/>
</dbReference>
<name>A0A818KL14_9BILA</name>
<organism evidence="2 3">
    <name type="scientific">Adineta steineri</name>
    <dbReference type="NCBI Taxonomy" id="433720"/>
    <lineage>
        <taxon>Eukaryota</taxon>
        <taxon>Metazoa</taxon>
        <taxon>Spiralia</taxon>
        <taxon>Gnathifera</taxon>
        <taxon>Rotifera</taxon>
        <taxon>Eurotatoria</taxon>
        <taxon>Bdelloidea</taxon>
        <taxon>Adinetida</taxon>
        <taxon>Adinetidae</taxon>
        <taxon>Adineta</taxon>
    </lineage>
</organism>